<keyword evidence="13" id="KW-0862">Zinc</keyword>
<feature type="binding site" evidence="19">
    <location>
        <position position="297"/>
    </location>
    <ligand>
        <name>ATP</name>
        <dbReference type="ChEBI" id="CHEBI:30616"/>
    </ligand>
</feature>
<evidence type="ECO:0000256" key="20">
    <source>
        <dbReference type="SAM" id="Coils"/>
    </source>
</evidence>
<dbReference type="InterPro" id="IPR011993">
    <property type="entry name" value="PH-like_dom_sf"/>
</dbReference>
<feature type="domain" description="Phorbol-ester/DAG-type" evidence="23">
    <location>
        <begin position="1400"/>
        <end position="1453"/>
    </location>
</feature>
<evidence type="ECO:0000256" key="15">
    <source>
        <dbReference type="ARBA" id="ARBA00022842"/>
    </source>
</evidence>
<organism evidence="26 27">
    <name type="scientific">Ascaris lumbricoides</name>
    <name type="common">Giant roundworm</name>
    <dbReference type="NCBI Taxonomy" id="6252"/>
    <lineage>
        <taxon>Eukaryota</taxon>
        <taxon>Metazoa</taxon>
        <taxon>Ecdysozoa</taxon>
        <taxon>Nematoda</taxon>
        <taxon>Chromadorea</taxon>
        <taxon>Rhabditida</taxon>
        <taxon>Spirurina</taxon>
        <taxon>Ascaridomorpha</taxon>
        <taxon>Ascaridoidea</taxon>
        <taxon>Ascarididae</taxon>
        <taxon>Ascaris</taxon>
    </lineage>
</organism>
<feature type="coiled-coil region" evidence="20">
    <location>
        <begin position="833"/>
        <end position="1055"/>
    </location>
</feature>
<keyword evidence="5" id="KW-0963">Cytoplasm</keyword>
<dbReference type="PROSITE" id="PS00108">
    <property type="entry name" value="PROTEIN_KINASE_ST"/>
    <property type="match status" value="1"/>
</dbReference>
<evidence type="ECO:0000256" key="11">
    <source>
        <dbReference type="ARBA" id="ARBA00022771"/>
    </source>
</evidence>
<dbReference type="PROSITE" id="PS00107">
    <property type="entry name" value="PROTEIN_KINASE_ATP"/>
    <property type="match status" value="1"/>
</dbReference>
<keyword evidence="6" id="KW-0723">Serine/threonine-protein kinase</keyword>
<dbReference type="GO" id="GO:1901888">
    <property type="term" value="P:regulation of cell junction assembly"/>
    <property type="evidence" value="ECO:0007669"/>
    <property type="project" value="TreeGrafter"/>
</dbReference>
<dbReference type="Gene3D" id="1.20.5.340">
    <property type="match status" value="1"/>
</dbReference>
<dbReference type="InterPro" id="IPR000961">
    <property type="entry name" value="AGC-kinase_C"/>
</dbReference>
<evidence type="ECO:0000256" key="17">
    <source>
        <dbReference type="ARBA" id="ARBA00023212"/>
    </source>
</evidence>
<evidence type="ECO:0000256" key="16">
    <source>
        <dbReference type="ARBA" id="ARBA00023054"/>
    </source>
</evidence>
<feature type="domain" description="Protein kinase" evidence="22">
    <location>
        <begin position="268"/>
        <end position="623"/>
    </location>
</feature>
<dbReference type="Gene3D" id="1.10.510.10">
    <property type="entry name" value="Transferase(Phosphotransferase) domain 1"/>
    <property type="match status" value="2"/>
</dbReference>
<evidence type="ECO:0000256" key="12">
    <source>
        <dbReference type="ARBA" id="ARBA00022777"/>
    </source>
</evidence>
<evidence type="ECO:0000259" key="24">
    <source>
        <dbReference type="PROSITE" id="PS51285"/>
    </source>
</evidence>
<protein>
    <recommendedName>
        <fullName evidence="4">non-specific serine/threonine protein kinase</fullName>
        <ecNumber evidence="4">2.7.11.1</ecNumber>
    </recommendedName>
</protein>
<sequence length="1527" mass="176180">MNTSEIAQADEALRERLRKRAADPIRLQYLEKMVDLTRFLQQLEKLLAMPIKIPGTSVLPYPGSSNKMRHSIFSVKTIWASDAERQVETSQLYNVQTLCKRKWLKNVLIEESDSDSDGEKAFTQLDLHALLKVHRRRRKLQKNYHSDILNSQYTYYGAGLLSSHDPFPEHQIIQAFRILAPNFPTSRELVMRYIFETKAMSQALQLAEELLNPRSLWNADSLLDALTAIVEDCNYPLLRRTRNIDNFVSRYQDVVRRISELRLKGTDFQLIKVIGRGAYGEVQLVRHIASQNVYAMKLLSKSEMLRRSDSAFFWEERDIMAHANSDWIVHLHYAFQDARFLYMVMEYMPGGDLVNLMTAYDVSEKWARFYTAELVLALDALHTMGYIHRDVKPDNMLLSRSGHLKLADFGTCLRRGPVSGLIPLLAFVFFTMLLCNEFVLRLKRCRDRFSDILTSESVSDGHQRSLAPNIWQPLIVGGAEDSAIIDSQPKIGSHRLAADNFSWELWWSPKDGRVRCTLAIGTPDYICPEVLELQGKEHAYGCEVDWWAVGIIVYELLVGETPFFADSLSSTYARIRKFETELNFPDDAEMSDNVKDLIRKFLSKSEERLGVDGVESIKSHPFFINEDWTFENIQKAVPPVVPELRGDDDASHFDDIAPKEPDPADSFQIPRSFAGVQLPFVGFTYSSDLGPICEIQKTQKKAQIATDSLQVQAALQELNRLSSVDSQLEAEKREIEKQLAACQVQVKDLSRKLEMERDEMNTKTKVITSLEEQLLLKAKVEDRVRELERTNAEIGEKCRSLAESEERARKQQTEVHAKLTTQVELCRELEVIVRKAGDEENALQEQLQQLRLQWNQERENARRAEQRAAEYNEKVESLRAEIASMRENEVVLKCQLNKLNENVLSERDKDENRMIDDETRKNNLVLVNELQAAQKKVEQLSGDLEQETQQRITAQKELTAVTDQRANLQNSVQFLEEELRRLRDDKRQLDARIQEMSSSNRILQNKLEDMQEQFETESSFIIVYKNEMDSANEELLEKTRRLEQLEEHQRREEERSREIISHLESERLARRIAEENFSATDKEKTMLEVEVRQLVQRHVKELGAKDAAIQLLSQKEEELQRALQNAQRELQAVAERDASRGSVSPEQRIRDLEGQLEREKMMKMTAINKLEEVMANRQFNDRYYKKKNASRGALVHRERRIAELEMDLKFERAKYEDRLSQFVKEIEQLKIALMDEEKTNESLRNELESFKHLETAMNEQKKRERSAHEQVPGMIAVTEALAIKESDFHCEGYVSIRLAVKRRHQWLECFAVFNSASLSFFINPSDRQAFQTIQSEKLCHARHVSAADVRTAGENQLPRIFQILYAVEDGSSRRSSITDTSQLSLSGSREDKVDKALWNRHDLVELAFHMPTSCELCVKPLSNFLRPPPAYECKRCRMRFHREHVGNETIPPCKQTTDARDLLIMAPTAEACDKWVEELKKFIGYMRCRSGTGSSLPRSGSAMKVPPKAGSVPRSATLPVNSLTSTE</sequence>
<dbReference type="SMART" id="SM00133">
    <property type="entry name" value="S_TK_X"/>
    <property type="match status" value="1"/>
</dbReference>
<keyword evidence="14 19" id="KW-0067">ATP-binding</keyword>
<dbReference type="GO" id="GO:0031267">
    <property type="term" value="F:small GTPase binding"/>
    <property type="evidence" value="ECO:0007669"/>
    <property type="project" value="InterPro"/>
</dbReference>
<keyword evidence="17" id="KW-0206">Cytoskeleton</keyword>
<evidence type="ECO:0000313" key="26">
    <source>
        <dbReference type="Proteomes" id="UP000036681"/>
    </source>
</evidence>
<dbReference type="CDD" id="cd01242">
    <property type="entry name" value="PH_ROCK"/>
    <property type="match status" value="1"/>
</dbReference>
<dbReference type="GO" id="GO:0005737">
    <property type="term" value="C:cytoplasm"/>
    <property type="evidence" value="ECO:0007669"/>
    <property type="project" value="TreeGrafter"/>
</dbReference>
<dbReference type="InterPro" id="IPR000719">
    <property type="entry name" value="Prot_kinase_dom"/>
</dbReference>
<evidence type="ECO:0000313" key="27">
    <source>
        <dbReference type="WBParaSite" id="ALUE_0000337401-mRNA-1"/>
    </source>
</evidence>
<evidence type="ECO:0000256" key="18">
    <source>
        <dbReference type="PROSITE-ProRule" id="PRU01206"/>
    </source>
</evidence>
<keyword evidence="7" id="KW-0597">Phosphoprotein</keyword>
<feature type="domain" description="AGC-kinase C-terminal" evidence="24">
    <location>
        <begin position="624"/>
        <end position="695"/>
    </location>
</feature>
<dbReference type="InterPro" id="IPR046349">
    <property type="entry name" value="C1-like_sf"/>
</dbReference>
<evidence type="ECO:0000259" key="25">
    <source>
        <dbReference type="PROSITE" id="PS51859"/>
    </source>
</evidence>
<keyword evidence="12" id="KW-0418">Kinase</keyword>
<dbReference type="PROSITE" id="PS50011">
    <property type="entry name" value="PROTEIN_KINASE_DOM"/>
    <property type="match status" value="1"/>
</dbReference>
<dbReference type="PANTHER" id="PTHR22988:SF73">
    <property type="entry name" value="RHO-ASSOCIATED PROTEIN KINASE"/>
    <property type="match status" value="1"/>
</dbReference>
<dbReference type="GO" id="GO:0030866">
    <property type="term" value="P:cortical actin cytoskeleton organization"/>
    <property type="evidence" value="ECO:0007669"/>
    <property type="project" value="TreeGrafter"/>
</dbReference>
<dbReference type="InterPro" id="IPR015008">
    <property type="entry name" value="ROCK_Rho-bd_dom"/>
</dbReference>
<evidence type="ECO:0000259" key="23">
    <source>
        <dbReference type="PROSITE" id="PS50081"/>
    </source>
</evidence>
<feature type="coiled-coil region" evidence="20">
    <location>
        <begin position="1212"/>
        <end position="1253"/>
    </location>
</feature>
<proteinExistence type="inferred from homology"/>
<evidence type="ECO:0000259" key="22">
    <source>
        <dbReference type="PROSITE" id="PS50011"/>
    </source>
</evidence>
<keyword evidence="26" id="KW-1185">Reference proteome</keyword>
<keyword evidence="15" id="KW-0460">Magnesium</keyword>
<comment type="similarity">
    <text evidence="3">Belongs to the protein kinase superfamily. AGC Ser/Thr protein kinase family.</text>
</comment>
<dbReference type="WBParaSite" id="ALUE_0000337401-mRNA-1">
    <property type="protein sequence ID" value="ALUE_0000337401-mRNA-1"/>
    <property type="gene ID" value="ALUE_0000337401"/>
</dbReference>
<evidence type="ECO:0000256" key="7">
    <source>
        <dbReference type="ARBA" id="ARBA00022553"/>
    </source>
</evidence>
<dbReference type="FunFam" id="3.30.200.20:FF:000072">
    <property type="entry name" value="Rho-associated protein kinase 2"/>
    <property type="match status" value="1"/>
</dbReference>
<dbReference type="PANTHER" id="PTHR22988">
    <property type="entry name" value="MYOTONIC DYSTROPHY S/T KINASE-RELATED"/>
    <property type="match status" value="1"/>
</dbReference>
<comment type="subcellular location">
    <subcellularLocation>
        <location evidence="2">Cytoplasm</location>
        <location evidence="2">Cytoskeleton</location>
    </subcellularLocation>
</comment>
<evidence type="ECO:0000256" key="5">
    <source>
        <dbReference type="ARBA" id="ARBA00022490"/>
    </source>
</evidence>
<evidence type="ECO:0000256" key="14">
    <source>
        <dbReference type="ARBA" id="ARBA00022840"/>
    </source>
</evidence>
<dbReference type="InterPro" id="IPR011009">
    <property type="entry name" value="Kinase-like_dom_sf"/>
</dbReference>
<evidence type="ECO:0000256" key="19">
    <source>
        <dbReference type="PROSITE-ProRule" id="PRU10141"/>
    </source>
</evidence>
<dbReference type="GO" id="GO:0008270">
    <property type="term" value="F:zinc ion binding"/>
    <property type="evidence" value="ECO:0007669"/>
    <property type="project" value="UniProtKB-KW"/>
</dbReference>
<dbReference type="GO" id="GO:0031032">
    <property type="term" value="P:actomyosin structure organization"/>
    <property type="evidence" value="ECO:0007669"/>
    <property type="project" value="TreeGrafter"/>
</dbReference>
<dbReference type="InterPro" id="IPR050839">
    <property type="entry name" value="Rho-assoc_Ser/Thr_Kinase"/>
</dbReference>
<dbReference type="PROSITE" id="PS51285">
    <property type="entry name" value="AGC_KINASE_CTER"/>
    <property type="match status" value="1"/>
</dbReference>
<feature type="coiled-coil region" evidence="20">
    <location>
        <begin position="1105"/>
        <end position="1136"/>
    </location>
</feature>
<dbReference type="SMART" id="SM00220">
    <property type="entry name" value="S_TKc"/>
    <property type="match status" value="1"/>
</dbReference>
<dbReference type="SMART" id="SM00109">
    <property type="entry name" value="C1"/>
    <property type="match status" value="1"/>
</dbReference>
<dbReference type="EC" id="2.7.11.1" evidence="4"/>
<feature type="compositionally biased region" description="Polar residues" evidence="21">
    <location>
        <begin position="1518"/>
        <end position="1527"/>
    </location>
</feature>
<accession>A0A9J2P1D4</accession>
<keyword evidence="8" id="KW-0808">Transferase</keyword>
<dbReference type="GO" id="GO:0000281">
    <property type="term" value="P:mitotic cytokinesis"/>
    <property type="evidence" value="ECO:0007669"/>
    <property type="project" value="TreeGrafter"/>
</dbReference>
<keyword evidence="10 19" id="KW-0547">Nucleotide-binding</keyword>
<name>A0A9J2P1D4_ASCLU</name>
<dbReference type="Gene3D" id="2.30.29.30">
    <property type="entry name" value="Pleckstrin-homology domain (PH domain)/Phosphotyrosine-binding domain (PTB)"/>
    <property type="match status" value="1"/>
</dbReference>
<evidence type="ECO:0000256" key="8">
    <source>
        <dbReference type="ARBA" id="ARBA00022679"/>
    </source>
</evidence>
<dbReference type="Gene3D" id="3.30.60.20">
    <property type="match status" value="1"/>
</dbReference>
<keyword evidence="16 18" id="KW-0175">Coiled coil</keyword>
<dbReference type="Pfam" id="PF00069">
    <property type="entry name" value="Pkinase"/>
    <property type="match status" value="2"/>
</dbReference>
<evidence type="ECO:0000256" key="21">
    <source>
        <dbReference type="SAM" id="MobiDB-lite"/>
    </source>
</evidence>
<evidence type="ECO:0000256" key="13">
    <source>
        <dbReference type="ARBA" id="ARBA00022833"/>
    </source>
</evidence>
<dbReference type="CDD" id="cd20813">
    <property type="entry name" value="C1_ROCK"/>
    <property type="match status" value="1"/>
</dbReference>
<evidence type="ECO:0000256" key="3">
    <source>
        <dbReference type="ARBA" id="ARBA00009903"/>
    </source>
</evidence>
<dbReference type="GO" id="GO:0005524">
    <property type="term" value="F:ATP binding"/>
    <property type="evidence" value="ECO:0007669"/>
    <property type="project" value="UniProtKB-UniRule"/>
</dbReference>
<dbReference type="Gene3D" id="1.20.5.730">
    <property type="entry name" value="Single helix bin"/>
    <property type="match status" value="1"/>
</dbReference>
<evidence type="ECO:0000256" key="9">
    <source>
        <dbReference type="ARBA" id="ARBA00022723"/>
    </source>
</evidence>
<dbReference type="GO" id="GO:0072518">
    <property type="term" value="F:Rho-dependent protein serine/threonine kinase activity"/>
    <property type="evidence" value="ECO:0007669"/>
    <property type="project" value="TreeGrafter"/>
</dbReference>
<feature type="region of interest" description="Disordered" evidence="21">
    <location>
        <begin position="1491"/>
        <end position="1527"/>
    </location>
</feature>
<evidence type="ECO:0000256" key="6">
    <source>
        <dbReference type="ARBA" id="ARBA00022527"/>
    </source>
</evidence>
<keyword evidence="9" id="KW-0479">Metal-binding</keyword>
<evidence type="ECO:0000256" key="10">
    <source>
        <dbReference type="ARBA" id="ARBA00022741"/>
    </source>
</evidence>
<evidence type="ECO:0000256" key="1">
    <source>
        <dbReference type="ARBA" id="ARBA00001946"/>
    </source>
</evidence>
<feature type="domain" description="RhoBD" evidence="25">
    <location>
        <begin position="1106"/>
        <end position="1179"/>
    </location>
</feature>
<dbReference type="SUPFAM" id="SSF57889">
    <property type="entry name" value="Cysteine-rich domain"/>
    <property type="match status" value="1"/>
</dbReference>
<dbReference type="PROSITE" id="PS51859">
    <property type="entry name" value="RHO_BD"/>
    <property type="match status" value="1"/>
</dbReference>
<dbReference type="SUPFAM" id="SSF56112">
    <property type="entry name" value="Protein kinase-like (PK-like)"/>
    <property type="match status" value="1"/>
</dbReference>
<comment type="cofactor">
    <cofactor evidence="1">
        <name>Mg(2+)</name>
        <dbReference type="ChEBI" id="CHEBI:18420"/>
    </cofactor>
</comment>
<reference evidence="27" key="1">
    <citation type="submission" date="2023-03" db="UniProtKB">
        <authorList>
            <consortium name="WormBaseParasite"/>
        </authorList>
    </citation>
    <scope>IDENTIFICATION</scope>
</reference>
<dbReference type="InterPro" id="IPR008271">
    <property type="entry name" value="Ser/Thr_kinase_AS"/>
</dbReference>
<dbReference type="GO" id="GO:0048598">
    <property type="term" value="P:embryonic morphogenesis"/>
    <property type="evidence" value="ECO:0007669"/>
    <property type="project" value="TreeGrafter"/>
</dbReference>
<dbReference type="Proteomes" id="UP000036681">
    <property type="component" value="Unplaced"/>
</dbReference>
<feature type="coiled-coil region" evidence="20">
    <location>
        <begin position="711"/>
        <end position="797"/>
    </location>
</feature>
<dbReference type="Gene3D" id="3.30.200.20">
    <property type="entry name" value="Phosphorylase Kinase, domain 1"/>
    <property type="match status" value="2"/>
</dbReference>
<dbReference type="PROSITE" id="PS50081">
    <property type="entry name" value="ZF_DAG_PE_2"/>
    <property type="match status" value="1"/>
</dbReference>
<dbReference type="GO" id="GO:0005856">
    <property type="term" value="C:cytoskeleton"/>
    <property type="evidence" value="ECO:0007669"/>
    <property type="project" value="UniProtKB-SubCell"/>
</dbReference>
<evidence type="ECO:0000256" key="4">
    <source>
        <dbReference type="ARBA" id="ARBA00012513"/>
    </source>
</evidence>
<evidence type="ECO:0000256" key="2">
    <source>
        <dbReference type="ARBA" id="ARBA00004245"/>
    </source>
</evidence>
<dbReference type="InterPro" id="IPR002219">
    <property type="entry name" value="PKC_DAG/PE"/>
</dbReference>
<dbReference type="InterPro" id="IPR017441">
    <property type="entry name" value="Protein_kinase_ATP_BS"/>
</dbReference>
<dbReference type="GO" id="GO:0007266">
    <property type="term" value="P:Rho protein signal transduction"/>
    <property type="evidence" value="ECO:0007669"/>
    <property type="project" value="UniProtKB-UniRule"/>
</dbReference>
<keyword evidence="11" id="KW-0863">Zinc-finger</keyword>